<dbReference type="SMART" id="SM00220">
    <property type="entry name" value="S_TKc"/>
    <property type="match status" value="1"/>
</dbReference>
<dbReference type="Gene3D" id="1.10.510.10">
    <property type="entry name" value="Transferase(Phosphotransferase) domain 1"/>
    <property type="match status" value="1"/>
</dbReference>
<dbReference type="GO" id="GO:0004674">
    <property type="term" value="F:protein serine/threonine kinase activity"/>
    <property type="evidence" value="ECO:0007669"/>
    <property type="project" value="TreeGrafter"/>
</dbReference>
<dbReference type="InterPro" id="IPR011009">
    <property type="entry name" value="Kinase-like_dom_sf"/>
</dbReference>
<gene>
    <name evidence="2" type="ORF">Plil01_001349700</name>
</gene>
<organism evidence="2 3">
    <name type="scientific">Phytophthora lilii</name>
    <dbReference type="NCBI Taxonomy" id="2077276"/>
    <lineage>
        <taxon>Eukaryota</taxon>
        <taxon>Sar</taxon>
        <taxon>Stramenopiles</taxon>
        <taxon>Oomycota</taxon>
        <taxon>Peronosporomycetes</taxon>
        <taxon>Peronosporales</taxon>
        <taxon>Peronosporaceae</taxon>
        <taxon>Phytophthora</taxon>
    </lineage>
</organism>
<dbReference type="PROSITE" id="PS50011">
    <property type="entry name" value="PROTEIN_KINASE_DOM"/>
    <property type="match status" value="1"/>
</dbReference>
<dbReference type="SUPFAM" id="SSF56112">
    <property type="entry name" value="Protein kinase-like (PK-like)"/>
    <property type="match status" value="1"/>
</dbReference>
<dbReference type="EMBL" id="BSXW01000915">
    <property type="protein sequence ID" value="GMF31567.1"/>
    <property type="molecule type" value="Genomic_DNA"/>
</dbReference>
<evidence type="ECO:0000259" key="1">
    <source>
        <dbReference type="PROSITE" id="PS50011"/>
    </source>
</evidence>
<proteinExistence type="predicted"/>
<sequence length="410" mass="45064">MLRQVWFQLRDEENNSIGSADSVDCADDAMIAQFQRLLKNHCPNILAQVDAPSLTVYENEAACTAKQALESTTKVRSLGGSKEDAVVVQVPQRDTFVHVRRNLSRVKVPFATRELNHLFNKDTTKYILLGSFALTREEALQIRASARSAIKSATQRAIAIREGVLLDGPLHVSQGQAKSSFYYAYSRFGGILAAKVYGEKYLHAFQTEVEVNLALGSHDNIVQFLKSFSIKNADNEPRHIIVMPFFARSAADLLALQSPIELRALVTIARDCISALCHIHSRGYCFADLKPANIMLRCGEQGGATLVDFGGTVRLGVSVVEITEPFCLDAPTLQGSELLDWTCLGTTLAQLAGIDISVYYSRLELALSLKDGDHSVNKLVEQLIVSCLEDPCQRHIEAALTPLLNSLSNV</sequence>
<feature type="domain" description="Protein kinase" evidence="1">
    <location>
        <begin position="166"/>
        <end position="404"/>
    </location>
</feature>
<dbReference type="GO" id="GO:0005524">
    <property type="term" value="F:ATP binding"/>
    <property type="evidence" value="ECO:0007669"/>
    <property type="project" value="InterPro"/>
</dbReference>
<keyword evidence="3" id="KW-1185">Reference proteome</keyword>
<dbReference type="Proteomes" id="UP001165083">
    <property type="component" value="Unassembled WGS sequence"/>
</dbReference>
<dbReference type="AlphaFoldDB" id="A0A9W6UFH0"/>
<protein>
    <submittedName>
        <fullName evidence="2">Unnamed protein product</fullName>
    </submittedName>
</protein>
<comment type="caution">
    <text evidence="2">The sequence shown here is derived from an EMBL/GenBank/DDBJ whole genome shotgun (WGS) entry which is preliminary data.</text>
</comment>
<dbReference type="Pfam" id="PF00069">
    <property type="entry name" value="Pkinase"/>
    <property type="match status" value="1"/>
</dbReference>
<dbReference type="PANTHER" id="PTHR24359">
    <property type="entry name" value="SERINE/THREONINE-PROTEIN KINASE SBK1"/>
    <property type="match status" value="1"/>
</dbReference>
<dbReference type="InterPro" id="IPR000719">
    <property type="entry name" value="Prot_kinase_dom"/>
</dbReference>
<dbReference type="OrthoDB" id="118115at2759"/>
<evidence type="ECO:0000313" key="3">
    <source>
        <dbReference type="Proteomes" id="UP001165083"/>
    </source>
</evidence>
<evidence type="ECO:0000313" key="2">
    <source>
        <dbReference type="EMBL" id="GMF31567.1"/>
    </source>
</evidence>
<accession>A0A9W6UFH0</accession>
<reference evidence="2" key="1">
    <citation type="submission" date="2023-04" db="EMBL/GenBank/DDBJ databases">
        <title>Phytophthora lilii NBRC 32176.</title>
        <authorList>
            <person name="Ichikawa N."/>
            <person name="Sato H."/>
            <person name="Tonouchi N."/>
        </authorList>
    </citation>
    <scope>NUCLEOTIDE SEQUENCE</scope>
    <source>
        <strain evidence="2">NBRC 32176</strain>
    </source>
</reference>
<dbReference type="PANTHER" id="PTHR24359:SF1">
    <property type="entry name" value="INHIBITOR OF NUCLEAR FACTOR KAPPA-B KINASE EPSILON SUBUNIT HOMOLOG 1-RELATED"/>
    <property type="match status" value="1"/>
</dbReference>
<name>A0A9W6UFH0_9STRA</name>